<keyword evidence="2 7" id="KW-0808">Transferase</keyword>
<comment type="similarity">
    <text evidence="7">Belongs to the DHHC palmitoyltransferase family.</text>
</comment>
<dbReference type="PROSITE" id="PS50216">
    <property type="entry name" value="DHHC"/>
    <property type="match status" value="1"/>
</dbReference>
<evidence type="ECO:0000259" key="8">
    <source>
        <dbReference type="Pfam" id="PF01529"/>
    </source>
</evidence>
<evidence type="ECO:0000313" key="10">
    <source>
        <dbReference type="RefSeq" id="XP_017773429.1"/>
    </source>
</evidence>
<feature type="transmembrane region" description="Helical" evidence="7">
    <location>
        <begin position="48"/>
        <end position="72"/>
    </location>
</feature>
<feature type="transmembrane region" description="Helical" evidence="7">
    <location>
        <begin position="189"/>
        <end position="209"/>
    </location>
</feature>
<evidence type="ECO:0000256" key="4">
    <source>
        <dbReference type="ARBA" id="ARBA00022989"/>
    </source>
</evidence>
<keyword evidence="3 7" id="KW-0812">Transmembrane</keyword>
<keyword evidence="5 7" id="KW-0472">Membrane</keyword>
<organism evidence="9 10">
    <name type="scientific">Nicrophorus vespilloides</name>
    <name type="common">Boreal carrion beetle</name>
    <dbReference type="NCBI Taxonomy" id="110193"/>
    <lineage>
        <taxon>Eukaryota</taxon>
        <taxon>Metazoa</taxon>
        <taxon>Ecdysozoa</taxon>
        <taxon>Arthropoda</taxon>
        <taxon>Hexapoda</taxon>
        <taxon>Insecta</taxon>
        <taxon>Pterygota</taxon>
        <taxon>Neoptera</taxon>
        <taxon>Endopterygota</taxon>
        <taxon>Coleoptera</taxon>
        <taxon>Polyphaga</taxon>
        <taxon>Staphyliniformia</taxon>
        <taxon>Silphidae</taxon>
        <taxon>Nicrophorinae</taxon>
        <taxon>Nicrophorus</taxon>
    </lineage>
</organism>
<accession>A0ABM1MFS9</accession>
<evidence type="ECO:0000256" key="7">
    <source>
        <dbReference type="RuleBase" id="RU079119"/>
    </source>
</evidence>
<evidence type="ECO:0000256" key="1">
    <source>
        <dbReference type="ARBA" id="ARBA00004141"/>
    </source>
</evidence>
<feature type="transmembrane region" description="Helical" evidence="7">
    <location>
        <begin position="20"/>
        <end position="41"/>
    </location>
</feature>
<dbReference type="PANTHER" id="PTHR12246">
    <property type="entry name" value="PALMITOYLTRANSFERASE ZDHHC16"/>
    <property type="match status" value="1"/>
</dbReference>
<dbReference type="InterPro" id="IPR001594">
    <property type="entry name" value="Palmitoyltrfase_DHHC"/>
</dbReference>
<dbReference type="Proteomes" id="UP000695000">
    <property type="component" value="Unplaced"/>
</dbReference>
<feature type="domain" description="Palmitoyltransferase DHHC" evidence="8">
    <location>
        <begin position="88"/>
        <end position="223"/>
    </location>
</feature>
<feature type="transmembrane region" description="Helical" evidence="7">
    <location>
        <begin position="166"/>
        <end position="183"/>
    </location>
</feature>
<sequence length="275" mass="32531">MRLKKNFWPKVPQDWAVTTFLWIIIPIVYWFELFVVLPVFYSIMSFWYCFHFILGTFILFNVVTNFMAIILIDTSIQGLILPTDMLGNWRFCSVCECIAPPRSWHCPICNTCILKRDHHCIFSGCCVGHNNSRYFIIFLIYMFIATIYATPYNICFIYNMIDISSIKSVICLIFPLAMVFVEFTWNQFFMFLVLIIIVGSAFTGFLSYYHIHILCKGYITPEKKMKVKIYDLGLMDNIKVVFGERWYLTWLAPFVESQVKHDGINWKEIETQKDK</sequence>
<protein>
    <recommendedName>
        <fullName evidence="7">Palmitoyltransferase</fullName>
        <ecNumber evidence="7">2.3.1.225</ecNumber>
    </recommendedName>
</protein>
<gene>
    <name evidence="10" type="primary">LOC108560411</name>
</gene>
<dbReference type="Pfam" id="PF01529">
    <property type="entry name" value="DHHC"/>
    <property type="match status" value="1"/>
</dbReference>
<keyword evidence="9" id="KW-1185">Reference proteome</keyword>
<evidence type="ECO:0000256" key="2">
    <source>
        <dbReference type="ARBA" id="ARBA00022679"/>
    </source>
</evidence>
<dbReference type="EC" id="2.3.1.225" evidence="7"/>
<evidence type="ECO:0000256" key="5">
    <source>
        <dbReference type="ARBA" id="ARBA00023136"/>
    </source>
</evidence>
<comment type="catalytic activity">
    <reaction evidence="7">
        <text>L-cysteinyl-[protein] + hexadecanoyl-CoA = S-hexadecanoyl-L-cysteinyl-[protein] + CoA</text>
        <dbReference type="Rhea" id="RHEA:36683"/>
        <dbReference type="Rhea" id="RHEA-COMP:10131"/>
        <dbReference type="Rhea" id="RHEA-COMP:11032"/>
        <dbReference type="ChEBI" id="CHEBI:29950"/>
        <dbReference type="ChEBI" id="CHEBI:57287"/>
        <dbReference type="ChEBI" id="CHEBI:57379"/>
        <dbReference type="ChEBI" id="CHEBI:74151"/>
        <dbReference type="EC" id="2.3.1.225"/>
    </reaction>
</comment>
<dbReference type="InterPro" id="IPR039859">
    <property type="entry name" value="PFA4/ZDH16/20/ERF2-like"/>
</dbReference>
<dbReference type="RefSeq" id="XP_017773429.1">
    <property type="nucleotide sequence ID" value="XM_017917940.1"/>
</dbReference>
<reference evidence="10" key="1">
    <citation type="submission" date="2025-08" db="UniProtKB">
        <authorList>
            <consortium name="RefSeq"/>
        </authorList>
    </citation>
    <scope>IDENTIFICATION</scope>
    <source>
        <tissue evidence="10">Whole Larva</tissue>
    </source>
</reference>
<evidence type="ECO:0000256" key="6">
    <source>
        <dbReference type="ARBA" id="ARBA00023315"/>
    </source>
</evidence>
<evidence type="ECO:0000256" key="3">
    <source>
        <dbReference type="ARBA" id="ARBA00022692"/>
    </source>
</evidence>
<dbReference type="GeneID" id="108560411"/>
<proteinExistence type="inferred from homology"/>
<keyword evidence="6 7" id="KW-0012">Acyltransferase</keyword>
<comment type="subcellular location">
    <subcellularLocation>
        <location evidence="1">Membrane</location>
        <topology evidence="1">Multi-pass membrane protein</topology>
    </subcellularLocation>
</comment>
<name>A0ABM1MFS9_NICVS</name>
<keyword evidence="4 7" id="KW-1133">Transmembrane helix</keyword>
<feature type="transmembrane region" description="Helical" evidence="7">
    <location>
        <begin position="134"/>
        <end position="154"/>
    </location>
</feature>
<comment type="domain">
    <text evidence="7">The DHHC domain is required for palmitoyltransferase activity.</text>
</comment>
<evidence type="ECO:0000313" key="9">
    <source>
        <dbReference type="Proteomes" id="UP000695000"/>
    </source>
</evidence>